<name>A0ABQ4XYX5_9ASTR</name>
<proteinExistence type="predicted"/>
<dbReference type="EMBL" id="BQNB010009900">
    <property type="protein sequence ID" value="GJS69963.1"/>
    <property type="molecule type" value="Genomic_DNA"/>
</dbReference>
<keyword evidence="2" id="KW-1185">Reference proteome</keyword>
<reference evidence="1" key="1">
    <citation type="journal article" date="2022" name="Int. J. Mol. Sci.">
        <title>Draft Genome of Tanacetum Coccineum: Genomic Comparison of Closely Related Tanacetum-Family Plants.</title>
        <authorList>
            <person name="Yamashiro T."/>
            <person name="Shiraishi A."/>
            <person name="Nakayama K."/>
            <person name="Satake H."/>
        </authorList>
    </citation>
    <scope>NUCLEOTIDE SEQUENCE</scope>
</reference>
<dbReference type="Proteomes" id="UP001151760">
    <property type="component" value="Unassembled WGS sequence"/>
</dbReference>
<gene>
    <name evidence="1" type="ORF">Tco_0702804</name>
</gene>
<sequence length="129" mass="14880">MDMKNDISLMSLKEEVYVAQRRRVRWIQIIQKKVLPSQESFVLLKQAPRPENNEYIKLPDFQTLIQNDAGCIDTTQKHFLEGYSFLGDKLVSWKSRNKTALQCSSAEQSTGVMCKLCSSNVDDAQHKRL</sequence>
<protein>
    <submittedName>
        <fullName evidence="1">Uncharacterized protein</fullName>
    </submittedName>
</protein>
<organism evidence="1 2">
    <name type="scientific">Tanacetum coccineum</name>
    <dbReference type="NCBI Taxonomy" id="301880"/>
    <lineage>
        <taxon>Eukaryota</taxon>
        <taxon>Viridiplantae</taxon>
        <taxon>Streptophyta</taxon>
        <taxon>Embryophyta</taxon>
        <taxon>Tracheophyta</taxon>
        <taxon>Spermatophyta</taxon>
        <taxon>Magnoliopsida</taxon>
        <taxon>eudicotyledons</taxon>
        <taxon>Gunneridae</taxon>
        <taxon>Pentapetalae</taxon>
        <taxon>asterids</taxon>
        <taxon>campanulids</taxon>
        <taxon>Asterales</taxon>
        <taxon>Asteraceae</taxon>
        <taxon>Asteroideae</taxon>
        <taxon>Anthemideae</taxon>
        <taxon>Anthemidinae</taxon>
        <taxon>Tanacetum</taxon>
    </lineage>
</organism>
<evidence type="ECO:0000313" key="1">
    <source>
        <dbReference type="EMBL" id="GJS69963.1"/>
    </source>
</evidence>
<comment type="caution">
    <text evidence="1">The sequence shown here is derived from an EMBL/GenBank/DDBJ whole genome shotgun (WGS) entry which is preliminary data.</text>
</comment>
<evidence type="ECO:0000313" key="2">
    <source>
        <dbReference type="Proteomes" id="UP001151760"/>
    </source>
</evidence>
<reference evidence="1" key="2">
    <citation type="submission" date="2022-01" db="EMBL/GenBank/DDBJ databases">
        <authorList>
            <person name="Yamashiro T."/>
            <person name="Shiraishi A."/>
            <person name="Satake H."/>
            <person name="Nakayama K."/>
        </authorList>
    </citation>
    <scope>NUCLEOTIDE SEQUENCE</scope>
</reference>
<accession>A0ABQ4XYX5</accession>